<evidence type="ECO:0000313" key="1">
    <source>
        <dbReference type="EMBL" id="CAF4180627.1"/>
    </source>
</evidence>
<comment type="caution">
    <text evidence="1">The sequence shown here is derived from an EMBL/GenBank/DDBJ whole genome shotgun (WGS) entry which is preliminary data.</text>
</comment>
<dbReference type="SUPFAM" id="SSF101898">
    <property type="entry name" value="NHL repeat"/>
    <property type="match status" value="1"/>
</dbReference>
<dbReference type="Proteomes" id="UP000681720">
    <property type="component" value="Unassembled WGS sequence"/>
</dbReference>
<sequence length="109" mass="11897">QSNNRIQKYVGGSATGTAVTGLTLSNPCDVYVDNNNVLYVLDTSNYRVLRWNNNVVTVVAGGFGAGSTYDKMSTSYSMFVDASYNIYVSDYGNHRVAFWSAGNPNMSQL</sequence>
<protein>
    <recommendedName>
        <fullName evidence="3">NHL repeat containing protein</fullName>
    </recommendedName>
</protein>
<organism evidence="1 2">
    <name type="scientific">Rotaria magnacalcarata</name>
    <dbReference type="NCBI Taxonomy" id="392030"/>
    <lineage>
        <taxon>Eukaryota</taxon>
        <taxon>Metazoa</taxon>
        <taxon>Spiralia</taxon>
        <taxon>Gnathifera</taxon>
        <taxon>Rotifera</taxon>
        <taxon>Eurotatoria</taxon>
        <taxon>Bdelloidea</taxon>
        <taxon>Philodinida</taxon>
        <taxon>Philodinidae</taxon>
        <taxon>Rotaria</taxon>
    </lineage>
</organism>
<dbReference type="InterPro" id="IPR011042">
    <property type="entry name" value="6-blade_b-propeller_TolB-like"/>
</dbReference>
<feature type="non-terminal residue" evidence="1">
    <location>
        <position position="1"/>
    </location>
</feature>
<dbReference type="EMBL" id="CAJOBJ010015189">
    <property type="protein sequence ID" value="CAF4180627.1"/>
    <property type="molecule type" value="Genomic_DNA"/>
</dbReference>
<feature type="non-terminal residue" evidence="1">
    <location>
        <position position="109"/>
    </location>
</feature>
<dbReference type="AlphaFoldDB" id="A0A8S2RPZ1"/>
<proteinExistence type="predicted"/>
<gene>
    <name evidence="1" type="ORF">GIL414_LOCUS20774</name>
</gene>
<reference evidence="1" key="1">
    <citation type="submission" date="2021-02" db="EMBL/GenBank/DDBJ databases">
        <authorList>
            <person name="Nowell W R."/>
        </authorList>
    </citation>
    <scope>NUCLEOTIDE SEQUENCE</scope>
</reference>
<accession>A0A8S2RPZ1</accession>
<name>A0A8S2RPZ1_9BILA</name>
<evidence type="ECO:0008006" key="3">
    <source>
        <dbReference type="Google" id="ProtNLM"/>
    </source>
</evidence>
<evidence type="ECO:0000313" key="2">
    <source>
        <dbReference type="Proteomes" id="UP000681720"/>
    </source>
</evidence>
<dbReference type="Gene3D" id="2.120.10.30">
    <property type="entry name" value="TolB, C-terminal domain"/>
    <property type="match status" value="2"/>
</dbReference>